<accession>A0AB34FNB6</accession>
<feature type="transmembrane region" description="Helical" evidence="6">
    <location>
        <begin position="365"/>
        <end position="387"/>
    </location>
</feature>
<dbReference type="Proteomes" id="UP001163105">
    <property type="component" value="Unassembled WGS sequence"/>
</dbReference>
<dbReference type="GO" id="GO:0016020">
    <property type="term" value="C:membrane"/>
    <property type="evidence" value="ECO:0007669"/>
    <property type="project" value="UniProtKB-SubCell"/>
</dbReference>
<evidence type="ECO:0000256" key="1">
    <source>
        <dbReference type="ARBA" id="ARBA00004141"/>
    </source>
</evidence>
<keyword evidence="4 6" id="KW-1133">Transmembrane helix</keyword>
<feature type="transmembrane region" description="Helical" evidence="6">
    <location>
        <begin position="137"/>
        <end position="155"/>
    </location>
</feature>
<feature type="transmembrane region" description="Helical" evidence="6">
    <location>
        <begin position="102"/>
        <end position="125"/>
    </location>
</feature>
<reference evidence="7" key="1">
    <citation type="submission" date="2023-01" db="EMBL/GenBank/DDBJ databases">
        <title>The growth and conidiation of Purpureocillium lavendulum are regulated by nitrogen source and histone H3K14 acetylation.</title>
        <authorList>
            <person name="Tang P."/>
            <person name="Han J."/>
            <person name="Zhang C."/>
            <person name="Tang P."/>
            <person name="Qi F."/>
            <person name="Zhang K."/>
            <person name="Liang L."/>
        </authorList>
    </citation>
    <scope>NUCLEOTIDE SEQUENCE</scope>
    <source>
        <strain evidence="7">YMF1.00683</strain>
    </source>
</reference>
<evidence type="ECO:0000256" key="2">
    <source>
        <dbReference type="ARBA" id="ARBA00022448"/>
    </source>
</evidence>
<feature type="transmembrane region" description="Helical" evidence="6">
    <location>
        <begin position="333"/>
        <end position="353"/>
    </location>
</feature>
<name>A0AB34FNB6_9HYPO</name>
<evidence type="ECO:0000256" key="3">
    <source>
        <dbReference type="ARBA" id="ARBA00022692"/>
    </source>
</evidence>
<keyword evidence="8" id="KW-1185">Reference proteome</keyword>
<dbReference type="PANTHER" id="PTHR43791">
    <property type="entry name" value="PERMEASE-RELATED"/>
    <property type="match status" value="1"/>
</dbReference>
<dbReference type="GO" id="GO:0022857">
    <property type="term" value="F:transmembrane transporter activity"/>
    <property type="evidence" value="ECO:0007669"/>
    <property type="project" value="InterPro"/>
</dbReference>
<gene>
    <name evidence="7" type="ORF">O9K51_08042</name>
</gene>
<evidence type="ECO:0000313" key="7">
    <source>
        <dbReference type="EMBL" id="KAJ6440151.1"/>
    </source>
</evidence>
<keyword evidence="3 6" id="KW-0812">Transmembrane</keyword>
<dbReference type="EMBL" id="JAQHRD010000006">
    <property type="protein sequence ID" value="KAJ6440151.1"/>
    <property type="molecule type" value="Genomic_DNA"/>
</dbReference>
<evidence type="ECO:0000256" key="6">
    <source>
        <dbReference type="SAM" id="Phobius"/>
    </source>
</evidence>
<feature type="transmembrane region" description="Helical" evidence="6">
    <location>
        <begin position="240"/>
        <end position="264"/>
    </location>
</feature>
<feature type="transmembrane region" description="Helical" evidence="6">
    <location>
        <begin position="171"/>
        <end position="191"/>
    </location>
</feature>
<feature type="transmembrane region" description="Helical" evidence="6">
    <location>
        <begin position="284"/>
        <end position="307"/>
    </location>
</feature>
<dbReference type="InterPro" id="IPR036259">
    <property type="entry name" value="MFS_trans_sf"/>
</dbReference>
<organism evidence="7 8">
    <name type="scientific">Purpureocillium lavendulum</name>
    <dbReference type="NCBI Taxonomy" id="1247861"/>
    <lineage>
        <taxon>Eukaryota</taxon>
        <taxon>Fungi</taxon>
        <taxon>Dikarya</taxon>
        <taxon>Ascomycota</taxon>
        <taxon>Pezizomycotina</taxon>
        <taxon>Sordariomycetes</taxon>
        <taxon>Hypocreomycetidae</taxon>
        <taxon>Hypocreales</taxon>
        <taxon>Ophiocordycipitaceae</taxon>
        <taxon>Purpureocillium</taxon>
    </lineage>
</organism>
<dbReference type="Pfam" id="PF07690">
    <property type="entry name" value="MFS_1"/>
    <property type="match status" value="1"/>
</dbReference>
<evidence type="ECO:0000313" key="8">
    <source>
        <dbReference type="Proteomes" id="UP001163105"/>
    </source>
</evidence>
<dbReference type="InterPro" id="IPR011701">
    <property type="entry name" value="MFS"/>
</dbReference>
<dbReference type="SUPFAM" id="SSF103473">
    <property type="entry name" value="MFS general substrate transporter"/>
    <property type="match status" value="1"/>
</dbReference>
<evidence type="ECO:0000256" key="4">
    <source>
        <dbReference type="ARBA" id="ARBA00022989"/>
    </source>
</evidence>
<comment type="subcellular location">
    <subcellularLocation>
        <location evidence="1">Membrane</location>
        <topology evidence="1">Multi-pass membrane protein</topology>
    </subcellularLocation>
</comment>
<keyword evidence="2" id="KW-0813">Transport</keyword>
<keyword evidence="5 6" id="KW-0472">Membrane</keyword>
<evidence type="ECO:0000256" key="5">
    <source>
        <dbReference type="ARBA" id="ARBA00023136"/>
    </source>
</evidence>
<protein>
    <submittedName>
        <fullName evidence="7">MFS transporter</fullName>
    </submittedName>
</protein>
<sequence length="444" mass="49231">MPDIEKPTVGVVDDADANIKDTKMMGATEEANAVGYREYLEALDLEISDKEMRRLRWKLDLTILPMFLITQALQFMDKTSLNYANLFGYQTTLNLKGQQFNYLSAIIMGIFEAAVTPGLTLMTGFWYTRREIPLRQCIWYSALGWGGILGSYISMGVSKLPEDMTPARWELIFYILGGATCVWSIVIWLLLPDSPSSAAFLSKRERLVAVKRVASNETGIKNKSFDKKQIKLGFLDPKTILLFVSVFAAAIPNGVVNSFSTIIIRDMGFSTTRTTELKSVGDAVQVVGLIIGGTIILNVPNLSFWLVNTQSVGFTVSLTTISSNMAGYTHRSLASALVFTAYCWGNFAGPFVVKPEQAPHFTGATIGLLVGYAIKLGCHLALLVYLFTSNRRRDRVYGPADKEASGEAGMRDMTEFENKNFRFMLNPHDLTASTRSTAQIRLAF</sequence>
<dbReference type="PANTHER" id="PTHR43791:SF70">
    <property type="entry name" value="MAJOR FACILITATOR SUPERFAMILY (MFS) PROFILE DOMAIN-CONTAINING PROTEIN"/>
    <property type="match status" value="1"/>
</dbReference>
<feature type="transmembrane region" description="Helical" evidence="6">
    <location>
        <begin position="59"/>
        <end position="76"/>
    </location>
</feature>
<dbReference type="Gene3D" id="1.20.1250.20">
    <property type="entry name" value="MFS general substrate transporter like domains"/>
    <property type="match status" value="1"/>
</dbReference>
<proteinExistence type="predicted"/>
<comment type="caution">
    <text evidence="7">The sequence shown here is derived from an EMBL/GenBank/DDBJ whole genome shotgun (WGS) entry which is preliminary data.</text>
</comment>
<dbReference type="AlphaFoldDB" id="A0AB34FNB6"/>